<keyword evidence="5" id="KW-1185">Reference proteome</keyword>
<dbReference type="EMBL" id="JASAVS010000034">
    <property type="protein sequence ID" value="MDP8086373.1"/>
    <property type="molecule type" value="Genomic_DNA"/>
</dbReference>
<dbReference type="GeneID" id="83545553"/>
<proteinExistence type="predicted"/>
<dbReference type="Proteomes" id="UP000198883">
    <property type="component" value="Unassembled WGS sequence"/>
</dbReference>
<keyword evidence="2" id="KW-0808">Transferase</keyword>
<dbReference type="OrthoDB" id="6198158at2"/>
<reference evidence="2 5" key="3">
    <citation type="journal article" date="2023" name="Front. Microbiol.">
        <title>Phylogeography and host specificity of Pasteurellaceae pathogenic to sea-farmed fish in the north-east Atlantic.</title>
        <authorList>
            <person name="Gulla S."/>
            <person name="Colquhoun D.J."/>
            <person name="Olsen A.B."/>
            <person name="Spilsberg B."/>
            <person name="Lagesen K."/>
            <person name="Aakesson C.P."/>
            <person name="Strom S."/>
            <person name="Manji F."/>
            <person name="Birkbeck T.H."/>
            <person name="Nilsen H.K."/>
        </authorList>
    </citation>
    <scope>NUCLEOTIDE SEQUENCE [LARGE SCALE GENOMIC DNA]</scope>
    <source>
        <strain evidence="2 5">VIO11850</strain>
    </source>
</reference>
<dbReference type="EMBL" id="FOBN01000036">
    <property type="protein sequence ID" value="SEM65043.1"/>
    <property type="molecule type" value="Genomic_DNA"/>
</dbReference>
<name>A0A1H8A3D6_9PAST</name>
<dbReference type="PROSITE" id="PS51671">
    <property type="entry name" value="ACT"/>
    <property type="match status" value="1"/>
</dbReference>
<feature type="domain" description="ACT" evidence="1">
    <location>
        <begin position="5"/>
        <end position="72"/>
    </location>
</feature>
<evidence type="ECO:0000313" key="3">
    <source>
        <dbReference type="EMBL" id="SEM65043.1"/>
    </source>
</evidence>
<evidence type="ECO:0000313" key="4">
    <source>
        <dbReference type="Proteomes" id="UP000198883"/>
    </source>
</evidence>
<gene>
    <name evidence="2" type="primary">ilvM</name>
    <name evidence="2" type="ORF">QJT92_10635</name>
    <name evidence="3" type="ORF">SAMN05444853_1366</name>
</gene>
<evidence type="ECO:0000259" key="1">
    <source>
        <dbReference type="PROSITE" id="PS51671"/>
    </source>
</evidence>
<sequence length="72" mass="8436">MQHYPLTIQVNKRPESIERLLRVIRHRGFDVVTLNVENNADIMNFNVTVQSERAIDLLKNQLIKLPDVLKLN</sequence>
<organism evidence="3 4">
    <name type="scientific">Phocoenobacter skyensis</name>
    <dbReference type="NCBI Taxonomy" id="97481"/>
    <lineage>
        <taxon>Bacteria</taxon>
        <taxon>Pseudomonadati</taxon>
        <taxon>Pseudomonadota</taxon>
        <taxon>Gammaproteobacteria</taxon>
        <taxon>Pasteurellales</taxon>
        <taxon>Pasteurellaceae</taxon>
        <taxon>Phocoenobacter</taxon>
    </lineage>
</organism>
<accession>A0A1H8A3D6</accession>
<dbReference type="Pfam" id="PF13710">
    <property type="entry name" value="ACT_5"/>
    <property type="match status" value="1"/>
</dbReference>
<dbReference type="RefSeq" id="WP_090923364.1">
    <property type="nucleotide sequence ID" value="NZ_CP016180.1"/>
</dbReference>
<dbReference type="InterPro" id="IPR002912">
    <property type="entry name" value="ACT_dom"/>
</dbReference>
<protein>
    <submittedName>
        <fullName evidence="2">Acetolactate synthase 2 small subunit</fullName>
        <ecNumber evidence="2">2.2.1.6</ecNumber>
    </submittedName>
    <submittedName>
        <fullName evidence="3">Acetolactate synthase, small subunit</fullName>
    </submittedName>
</protein>
<evidence type="ECO:0000313" key="5">
    <source>
        <dbReference type="Proteomes" id="UP001224812"/>
    </source>
</evidence>
<dbReference type="EC" id="2.2.1.6" evidence="2"/>
<dbReference type="STRING" id="97481.SAMN05444853_1366"/>
<dbReference type="AlphaFoldDB" id="A0A1H8A3D6"/>
<dbReference type="InterPro" id="IPR045865">
    <property type="entry name" value="ACT-like_dom_sf"/>
</dbReference>
<evidence type="ECO:0000313" key="2">
    <source>
        <dbReference type="EMBL" id="MDP8086373.1"/>
    </source>
</evidence>
<reference evidence="4" key="2">
    <citation type="submission" date="2016-10" db="EMBL/GenBank/DDBJ databases">
        <authorList>
            <person name="Varghese N."/>
            <person name="Submissions S."/>
        </authorList>
    </citation>
    <scope>NUCLEOTIDE SEQUENCE [LARGE SCALE GENOMIC DNA]</scope>
    <source>
        <strain evidence="4">DSM 24204</strain>
    </source>
</reference>
<dbReference type="Gene3D" id="3.30.70.260">
    <property type="match status" value="1"/>
</dbReference>
<reference evidence="3" key="1">
    <citation type="submission" date="2016-10" db="EMBL/GenBank/DDBJ databases">
        <authorList>
            <person name="de Groot N.N."/>
        </authorList>
    </citation>
    <scope>NUCLEOTIDE SEQUENCE [LARGE SCALE GENOMIC DNA]</scope>
    <source>
        <strain evidence="3">DSM 24204</strain>
    </source>
</reference>
<dbReference type="Proteomes" id="UP001224812">
    <property type="component" value="Unassembled WGS sequence"/>
</dbReference>
<dbReference type="SUPFAM" id="SSF55021">
    <property type="entry name" value="ACT-like"/>
    <property type="match status" value="1"/>
</dbReference>
<dbReference type="NCBIfam" id="NF008362">
    <property type="entry name" value="PRK11152.1"/>
    <property type="match status" value="1"/>
</dbReference>
<dbReference type="GO" id="GO:0003984">
    <property type="term" value="F:acetolactate synthase activity"/>
    <property type="evidence" value="ECO:0007669"/>
    <property type="project" value="UniProtKB-EC"/>
</dbReference>